<evidence type="ECO:0000256" key="1">
    <source>
        <dbReference type="SAM" id="MobiDB-lite"/>
    </source>
</evidence>
<sequence>MRLVMGLFAAKNAVLVAAQLELGNSATRLFLHMALECWDEDRDSQPARRYFAGRESSAIALGFLAPDNGGEAAQRAVKRAIKELVERGAIKRLRVGGRGETSEYELMLNSARPPVTRRSQEPIPFPLGSQGTTNWSPKRATF</sequence>
<dbReference type="Proteomes" id="UP001165586">
    <property type="component" value="Unassembled WGS sequence"/>
</dbReference>
<evidence type="ECO:0000313" key="2">
    <source>
        <dbReference type="EMBL" id="MCS5732411.1"/>
    </source>
</evidence>
<accession>A0ABT2GWR9</accession>
<name>A0ABT2GWR9_9MICO</name>
<proteinExistence type="predicted"/>
<comment type="caution">
    <text evidence="2">The sequence shown here is derived from an EMBL/GenBank/DDBJ whole genome shotgun (WGS) entry which is preliminary data.</text>
</comment>
<protein>
    <recommendedName>
        <fullName evidence="4">Helix-turn-helix domain-containing protein</fullName>
    </recommendedName>
</protein>
<dbReference type="EMBL" id="JANLCJ010000001">
    <property type="protein sequence ID" value="MCS5732411.1"/>
    <property type="molecule type" value="Genomic_DNA"/>
</dbReference>
<keyword evidence="3" id="KW-1185">Reference proteome</keyword>
<organism evidence="2 3">
    <name type="scientific">Herbiconiux daphne</name>
    <dbReference type="NCBI Taxonomy" id="2970914"/>
    <lineage>
        <taxon>Bacteria</taxon>
        <taxon>Bacillati</taxon>
        <taxon>Actinomycetota</taxon>
        <taxon>Actinomycetes</taxon>
        <taxon>Micrococcales</taxon>
        <taxon>Microbacteriaceae</taxon>
        <taxon>Herbiconiux</taxon>
    </lineage>
</organism>
<dbReference type="RefSeq" id="WP_259537027.1">
    <property type="nucleotide sequence ID" value="NZ_JANLCJ010000001.1"/>
</dbReference>
<gene>
    <name evidence="2" type="ORF">N1032_01465</name>
</gene>
<evidence type="ECO:0008006" key="4">
    <source>
        <dbReference type="Google" id="ProtNLM"/>
    </source>
</evidence>
<reference evidence="2" key="1">
    <citation type="submission" date="2022-08" db="EMBL/GenBank/DDBJ databases">
        <authorList>
            <person name="Deng Y."/>
            <person name="Han X.-F."/>
            <person name="Zhang Y.-Q."/>
        </authorList>
    </citation>
    <scope>NUCLEOTIDE SEQUENCE</scope>
    <source>
        <strain evidence="2">CPCC 203386</strain>
    </source>
</reference>
<feature type="region of interest" description="Disordered" evidence="1">
    <location>
        <begin position="111"/>
        <end position="142"/>
    </location>
</feature>
<evidence type="ECO:0000313" key="3">
    <source>
        <dbReference type="Proteomes" id="UP001165586"/>
    </source>
</evidence>